<protein>
    <submittedName>
        <fullName evidence="7">Polyprenyl synthetase family protein</fullName>
    </submittedName>
</protein>
<evidence type="ECO:0000313" key="7">
    <source>
        <dbReference type="EMBL" id="UOE25667.1"/>
    </source>
</evidence>
<dbReference type="EMBL" id="CP094533">
    <property type="protein sequence ID" value="UOE25667.1"/>
    <property type="molecule type" value="Genomic_DNA"/>
</dbReference>
<evidence type="ECO:0000256" key="2">
    <source>
        <dbReference type="ARBA" id="ARBA00006706"/>
    </source>
</evidence>
<evidence type="ECO:0000313" key="8">
    <source>
        <dbReference type="Proteomes" id="UP000831304"/>
    </source>
</evidence>
<comment type="similarity">
    <text evidence="2 6">Belongs to the FPP/GGPP synthase family.</text>
</comment>
<keyword evidence="3 6" id="KW-0808">Transferase</keyword>
<keyword evidence="8" id="KW-1185">Reference proteome</keyword>
<comment type="cofactor">
    <cofactor evidence="1">
        <name>Mg(2+)</name>
        <dbReference type="ChEBI" id="CHEBI:18420"/>
    </cofactor>
</comment>
<dbReference type="InterPro" id="IPR008949">
    <property type="entry name" value="Isoprenoid_synthase_dom_sf"/>
</dbReference>
<gene>
    <name evidence="7" type="ORF">MTP13_15255</name>
</gene>
<dbReference type="InterPro" id="IPR000092">
    <property type="entry name" value="Polyprenyl_synt"/>
</dbReference>
<proteinExistence type="inferred from homology"/>
<dbReference type="SFLD" id="SFLDS00005">
    <property type="entry name" value="Isoprenoid_Synthase_Type_I"/>
    <property type="match status" value="1"/>
</dbReference>
<dbReference type="CDD" id="cd00685">
    <property type="entry name" value="Trans_IPPS_HT"/>
    <property type="match status" value="1"/>
</dbReference>
<reference evidence="7 8" key="1">
    <citation type="submission" date="2022-03" db="EMBL/GenBank/DDBJ databases">
        <title>Agromyces sp. isolated from the gut of P. brevitarsis seulensis larvae.</title>
        <authorList>
            <person name="Won M."/>
            <person name="Kwon S.-W."/>
        </authorList>
    </citation>
    <scope>NUCLEOTIDE SEQUENCE [LARGE SCALE GENOMIC DNA]</scope>
    <source>
        <strain evidence="7 8">KACC 16215</strain>
    </source>
</reference>
<evidence type="ECO:0000256" key="5">
    <source>
        <dbReference type="ARBA" id="ARBA00022842"/>
    </source>
</evidence>
<name>A0ABY4AR57_9MICO</name>
<dbReference type="Pfam" id="PF00348">
    <property type="entry name" value="polyprenyl_synt"/>
    <property type="match status" value="1"/>
</dbReference>
<dbReference type="PROSITE" id="PS00444">
    <property type="entry name" value="POLYPRENYL_SYNTHASE_2"/>
    <property type="match status" value="1"/>
</dbReference>
<dbReference type="RefSeq" id="WP_243568535.1">
    <property type="nucleotide sequence ID" value="NZ_BAAARD010000010.1"/>
</dbReference>
<dbReference type="PANTHER" id="PTHR12001">
    <property type="entry name" value="GERANYLGERANYL PYROPHOSPHATE SYNTHASE"/>
    <property type="match status" value="1"/>
</dbReference>
<organism evidence="7 8">
    <name type="scientific">Agromyces soli</name>
    <dbReference type="NCBI Taxonomy" id="659012"/>
    <lineage>
        <taxon>Bacteria</taxon>
        <taxon>Bacillati</taxon>
        <taxon>Actinomycetota</taxon>
        <taxon>Actinomycetes</taxon>
        <taxon>Micrococcales</taxon>
        <taxon>Microbacteriaceae</taxon>
        <taxon>Agromyces</taxon>
    </lineage>
</organism>
<evidence type="ECO:0000256" key="1">
    <source>
        <dbReference type="ARBA" id="ARBA00001946"/>
    </source>
</evidence>
<dbReference type="Proteomes" id="UP000831304">
    <property type="component" value="Chromosome"/>
</dbReference>
<keyword evidence="5" id="KW-0460">Magnesium</keyword>
<evidence type="ECO:0000256" key="3">
    <source>
        <dbReference type="ARBA" id="ARBA00022679"/>
    </source>
</evidence>
<keyword evidence="4" id="KW-0479">Metal-binding</keyword>
<evidence type="ECO:0000256" key="6">
    <source>
        <dbReference type="RuleBase" id="RU004466"/>
    </source>
</evidence>
<sequence>MAHGSRLVDLVHDRIEDFLADRTSILDAVSGDLAPLGAFSKRFLSGGKRFRALFCYWGWEAVTGGSFDPFDGPDSRDRSPVISAAASLELFHAAALVHDDLIDNSDTRRSAPSAHRLFERLHGESGWVGDGEQFGRSAAILLGDLLLGWSDELLDEGLELLEQRADARAARTEFMRMRTEVTAGQYLDVLEEHAWIAQPDEEQQLRAERVIVYKAAKYSVEAPLAIGAAIGGATREQAAALRAYGLPLGIAYQLRDDLLGVYGDPELTGKPSGDDLREGKRTMLIAIARERLAPSTRRLLDELLGDPELDETQVRMLQQTLSDCGAVDEIEALITRQLQSATAALAEAPISEHARAELGALARSVAKRVS</sequence>
<accession>A0ABY4AR57</accession>
<dbReference type="Gene3D" id="1.10.600.10">
    <property type="entry name" value="Farnesyl Diphosphate Synthase"/>
    <property type="match status" value="1"/>
</dbReference>
<dbReference type="PANTHER" id="PTHR12001:SF85">
    <property type="entry name" value="SHORT CHAIN ISOPRENYL DIPHOSPHATE SYNTHASE"/>
    <property type="match status" value="1"/>
</dbReference>
<dbReference type="SUPFAM" id="SSF48576">
    <property type="entry name" value="Terpenoid synthases"/>
    <property type="match status" value="1"/>
</dbReference>
<dbReference type="InterPro" id="IPR033749">
    <property type="entry name" value="Polyprenyl_synt_CS"/>
</dbReference>
<evidence type="ECO:0000256" key="4">
    <source>
        <dbReference type="ARBA" id="ARBA00022723"/>
    </source>
</evidence>